<feature type="non-terminal residue" evidence="8">
    <location>
        <position position="308"/>
    </location>
</feature>
<feature type="coiled-coil region" evidence="6">
    <location>
        <begin position="197"/>
        <end position="224"/>
    </location>
</feature>
<evidence type="ECO:0000256" key="2">
    <source>
        <dbReference type="ARBA" id="ARBA00013258"/>
    </source>
</evidence>
<dbReference type="SUPFAM" id="SSF52151">
    <property type="entry name" value="FabD/lysophospholipase-like"/>
    <property type="match status" value="1"/>
</dbReference>
<dbReference type="InterPro" id="IPR016035">
    <property type="entry name" value="Acyl_Trfase/lysoPLipase"/>
</dbReference>
<protein>
    <recommendedName>
        <fullName evidence="2">[acyl-carrier-protein] S-malonyltransferase</fullName>
        <ecNumber evidence="2">2.3.1.39</ecNumber>
    </recommendedName>
</protein>
<dbReference type="PANTHER" id="PTHR42681">
    <property type="entry name" value="MALONYL-COA-ACYL CARRIER PROTEIN TRANSACYLASE, MITOCHONDRIAL"/>
    <property type="match status" value="1"/>
</dbReference>
<dbReference type="Pfam" id="PF00698">
    <property type="entry name" value="Acyl_transf_1"/>
    <property type="match status" value="1"/>
</dbReference>
<dbReference type="InterPro" id="IPR004410">
    <property type="entry name" value="Malonyl_CoA-ACP_transAc_FabD"/>
</dbReference>
<evidence type="ECO:0000256" key="3">
    <source>
        <dbReference type="ARBA" id="ARBA00022679"/>
    </source>
</evidence>
<dbReference type="InterPro" id="IPR024925">
    <property type="entry name" value="Malonyl_CoA-ACP_transAc"/>
</dbReference>
<name>A0A382MLL3_9ZZZZ</name>
<dbReference type="PANTHER" id="PTHR42681:SF1">
    <property type="entry name" value="MALONYL-COA-ACYL CARRIER PROTEIN TRANSACYLASE, MITOCHONDRIAL"/>
    <property type="match status" value="1"/>
</dbReference>
<dbReference type="InterPro" id="IPR001227">
    <property type="entry name" value="Ac_transferase_dom_sf"/>
</dbReference>
<evidence type="ECO:0000256" key="6">
    <source>
        <dbReference type="SAM" id="Coils"/>
    </source>
</evidence>
<keyword evidence="6" id="KW-0175">Coiled coil</keyword>
<evidence type="ECO:0000256" key="5">
    <source>
        <dbReference type="ARBA" id="ARBA00048462"/>
    </source>
</evidence>
<evidence type="ECO:0000313" key="8">
    <source>
        <dbReference type="EMBL" id="SVC48657.1"/>
    </source>
</evidence>
<dbReference type="InterPro" id="IPR014043">
    <property type="entry name" value="Acyl_transferase_dom"/>
</dbReference>
<dbReference type="GO" id="GO:0004314">
    <property type="term" value="F:[acyl-carrier-protein] S-malonyltransferase activity"/>
    <property type="evidence" value="ECO:0007669"/>
    <property type="project" value="UniProtKB-EC"/>
</dbReference>
<dbReference type="PIRSF" id="PIRSF000446">
    <property type="entry name" value="Mct"/>
    <property type="match status" value="1"/>
</dbReference>
<organism evidence="8">
    <name type="scientific">marine metagenome</name>
    <dbReference type="NCBI Taxonomy" id="408172"/>
    <lineage>
        <taxon>unclassified sequences</taxon>
        <taxon>metagenomes</taxon>
        <taxon>ecological metagenomes</taxon>
    </lineage>
</organism>
<gene>
    <name evidence="8" type="ORF">METZ01_LOCUS301511</name>
</gene>
<reference evidence="8" key="1">
    <citation type="submission" date="2018-05" db="EMBL/GenBank/DDBJ databases">
        <authorList>
            <person name="Lanie J.A."/>
            <person name="Ng W.-L."/>
            <person name="Kazmierczak K.M."/>
            <person name="Andrzejewski T.M."/>
            <person name="Davidsen T.M."/>
            <person name="Wayne K.J."/>
            <person name="Tettelin H."/>
            <person name="Glass J.I."/>
            <person name="Rusch D."/>
            <person name="Podicherti R."/>
            <person name="Tsui H.-C.T."/>
            <person name="Winkler M.E."/>
        </authorList>
    </citation>
    <scope>NUCLEOTIDE SEQUENCE</scope>
</reference>
<dbReference type="SUPFAM" id="SSF55048">
    <property type="entry name" value="Probable ACP-binding domain of malonyl-CoA ACP transacylase"/>
    <property type="match status" value="1"/>
</dbReference>
<sequence>MTALLFPGQGSQYIGMTKDFYDEFAIARETFEKIENSVKINLRDIIFTNKSELLNITKYTQLAIYSSSMCIFNVLQNEIDIDKLFIKYSLGHSLGEYSALTVSNVISVEDCSKLLKRRGELMQNAFKENMSGMVAIIGLDCIKVEKIITDNKLKVEVANDNSPLQVVISGTKEDLLKAENVIIKNGAKKFIYLNVSSAFHSRLMKNAEEKMKSLLNKVNFQNSSYYIISNFSAKETKDSKIIYNNLTKQMSNKVRWVESIKCLENLNESKIIEIGPGNVLSGLIKRISNKFTLFNINSVEDLYNFVNE</sequence>
<dbReference type="Gene3D" id="3.40.366.10">
    <property type="entry name" value="Malonyl-Coenzyme A Acyl Carrier Protein, domain 2"/>
    <property type="match status" value="1"/>
</dbReference>
<dbReference type="InterPro" id="IPR050858">
    <property type="entry name" value="Mal-CoA-ACP_Trans/PKS_FabD"/>
</dbReference>
<comment type="similarity">
    <text evidence="1">Belongs to the FabD family.</text>
</comment>
<dbReference type="InterPro" id="IPR016036">
    <property type="entry name" value="Malonyl_transacylase_ACP-bd"/>
</dbReference>
<feature type="domain" description="Malonyl-CoA:ACP transacylase (MAT)" evidence="7">
    <location>
        <begin position="5"/>
        <end position="291"/>
    </location>
</feature>
<dbReference type="SMART" id="SM00827">
    <property type="entry name" value="PKS_AT"/>
    <property type="match status" value="1"/>
</dbReference>
<evidence type="ECO:0000259" key="7">
    <source>
        <dbReference type="SMART" id="SM00827"/>
    </source>
</evidence>
<dbReference type="GO" id="GO:0006633">
    <property type="term" value="P:fatty acid biosynthetic process"/>
    <property type="evidence" value="ECO:0007669"/>
    <property type="project" value="TreeGrafter"/>
</dbReference>
<evidence type="ECO:0000256" key="4">
    <source>
        <dbReference type="ARBA" id="ARBA00023315"/>
    </source>
</evidence>
<evidence type="ECO:0000256" key="1">
    <source>
        <dbReference type="ARBA" id="ARBA00008217"/>
    </source>
</evidence>
<accession>A0A382MLL3</accession>
<keyword evidence="4" id="KW-0012">Acyltransferase</keyword>
<dbReference type="AlphaFoldDB" id="A0A382MLL3"/>
<keyword evidence="3" id="KW-0808">Transferase</keyword>
<dbReference type="EMBL" id="UINC01093882">
    <property type="protein sequence ID" value="SVC48657.1"/>
    <property type="molecule type" value="Genomic_DNA"/>
</dbReference>
<dbReference type="EC" id="2.3.1.39" evidence="2"/>
<dbReference type="NCBIfam" id="TIGR00128">
    <property type="entry name" value="fabD"/>
    <property type="match status" value="1"/>
</dbReference>
<comment type="catalytic activity">
    <reaction evidence="5">
        <text>holo-[ACP] + malonyl-CoA = malonyl-[ACP] + CoA</text>
        <dbReference type="Rhea" id="RHEA:41792"/>
        <dbReference type="Rhea" id="RHEA-COMP:9623"/>
        <dbReference type="Rhea" id="RHEA-COMP:9685"/>
        <dbReference type="ChEBI" id="CHEBI:57287"/>
        <dbReference type="ChEBI" id="CHEBI:57384"/>
        <dbReference type="ChEBI" id="CHEBI:64479"/>
        <dbReference type="ChEBI" id="CHEBI:78449"/>
        <dbReference type="EC" id="2.3.1.39"/>
    </reaction>
</comment>
<proteinExistence type="inferred from homology"/>
<dbReference type="Gene3D" id="3.30.70.250">
    <property type="entry name" value="Malonyl-CoA ACP transacylase, ACP-binding"/>
    <property type="match status" value="1"/>
</dbReference>